<gene>
    <name evidence="2" type="ORF">A4U43_C07F12210</name>
</gene>
<evidence type="ECO:0000313" key="2">
    <source>
        <dbReference type="EMBL" id="ONK63178.1"/>
    </source>
</evidence>
<feature type="region of interest" description="Disordered" evidence="1">
    <location>
        <begin position="1"/>
        <end position="53"/>
    </location>
</feature>
<reference evidence="3" key="1">
    <citation type="journal article" date="2017" name="Nat. Commun.">
        <title>The asparagus genome sheds light on the origin and evolution of a young Y chromosome.</title>
        <authorList>
            <person name="Harkess A."/>
            <person name="Zhou J."/>
            <person name="Xu C."/>
            <person name="Bowers J.E."/>
            <person name="Van der Hulst R."/>
            <person name="Ayyampalayam S."/>
            <person name="Mercati F."/>
            <person name="Riccardi P."/>
            <person name="McKain M.R."/>
            <person name="Kakrana A."/>
            <person name="Tang H."/>
            <person name="Ray J."/>
            <person name="Groenendijk J."/>
            <person name="Arikit S."/>
            <person name="Mathioni S.M."/>
            <person name="Nakano M."/>
            <person name="Shan H."/>
            <person name="Telgmann-Rauber A."/>
            <person name="Kanno A."/>
            <person name="Yue Z."/>
            <person name="Chen H."/>
            <person name="Li W."/>
            <person name="Chen Y."/>
            <person name="Xu X."/>
            <person name="Zhang Y."/>
            <person name="Luo S."/>
            <person name="Chen H."/>
            <person name="Gao J."/>
            <person name="Mao Z."/>
            <person name="Pires J.C."/>
            <person name="Luo M."/>
            <person name="Kudrna D."/>
            <person name="Wing R.A."/>
            <person name="Meyers B.C."/>
            <person name="Yi K."/>
            <person name="Kong H."/>
            <person name="Lavrijsen P."/>
            <person name="Sunseri F."/>
            <person name="Falavigna A."/>
            <person name="Ye Y."/>
            <person name="Leebens-Mack J.H."/>
            <person name="Chen G."/>
        </authorList>
    </citation>
    <scope>NUCLEOTIDE SEQUENCE [LARGE SCALE GENOMIC DNA]</scope>
    <source>
        <strain evidence="3">cv. DH0086</strain>
    </source>
</reference>
<accession>A0A5P1EBD7</accession>
<keyword evidence="3" id="KW-1185">Reference proteome</keyword>
<dbReference type="Gramene" id="ONK63178">
    <property type="protein sequence ID" value="ONK63178"/>
    <property type="gene ID" value="A4U43_C07F12210"/>
</dbReference>
<dbReference type="Proteomes" id="UP000243459">
    <property type="component" value="Chromosome 7"/>
</dbReference>
<name>A0A5P1EBD7_ASPOF</name>
<organism evidence="2 3">
    <name type="scientific">Asparagus officinalis</name>
    <name type="common">Garden asparagus</name>
    <dbReference type="NCBI Taxonomy" id="4686"/>
    <lineage>
        <taxon>Eukaryota</taxon>
        <taxon>Viridiplantae</taxon>
        <taxon>Streptophyta</taxon>
        <taxon>Embryophyta</taxon>
        <taxon>Tracheophyta</taxon>
        <taxon>Spermatophyta</taxon>
        <taxon>Magnoliopsida</taxon>
        <taxon>Liliopsida</taxon>
        <taxon>Asparagales</taxon>
        <taxon>Asparagaceae</taxon>
        <taxon>Asparagoideae</taxon>
        <taxon>Asparagus</taxon>
    </lineage>
</organism>
<proteinExistence type="predicted"/>
<sequence>MVQPQKTKKKQITDTRAIDSNTVTRDQMMASTRERPRSNGQDKDDRAQAQFGADHLENIEPGEPLRIILDKATSVHLNIEAEGHINLSFKFLCYSALRLVQFSEQEELIRDCGVESDVKRLNCCILFMFGI</sequence>
<feature type="compositionally biased region" description="Basic residues" evidence="1">
    <location>
        <begin position="1"/>
        <end position="10"/>
    </location>
</feature>
<evidence type="ECO:0000313" key="3">
    <source>
        <dbReference type="Proteomes" id="UP000243459"/>
    </source>
</evidence>
<dbReference type="AlphaFoldDB" id="A0A5P1EBD7"/>
<dbReference type="EMBL" id="CM007387">
    <property type="protein sequence ID" value="ONK63178.1"/>
    <property type="molecule type" value="Genomic_DNA"/>
</dbReference>
<evidence type="ECO:0000256" key="1">
    <source>
        <dbReference type="SAM" id="MobiDB-lite"/>
    </source>
</evidence>
<protein>
    <submittedName>
        <fullName evidence="2">Uncharacterized protein</fullName>
    </submittedName>
</protein>
<feature type="compositionally biased region" description="Basic and acidic residues" evidence="1">
    <location>
        <begin position="32"/>
        <end position="47"/>
    </location>
</feature>